<evidence type="ECO:0000256" key="6">
    <source>
        <dbReference type="PIRSR" id="PIRSR602403-1"/>
    </source>
</evidence>
<organism evidence="8 9">
    <name type="scientific">Hypocrea virens (strain Gv29-8 / FGSC 10586)</name>
    <name type="common">Gliocladium virens</name>
    <name type="synonym">Trichoderma virens</name>
    <dbReference type="NCBI Taxonomy" id="413071"/>
    <lineage>
        <taxon>Eukaryota</taxon>
        <taxon>Fungi</taxon>
        <taxon>Dikarya</taxon>
        <taxon>Ascomycota</taxon>
        <taxon>Pezizomycotina</taxon>
        <taxon>Sordariomycetes</taxon>
        <taxon>Hypocreomycetidae</taxon>
        <taxon>Hypocreales</taxon>
        <taxon>Hypocreaceae</taxon>
        <taxon>Trichoderma</taxon>
    </lineage>
</organism>
<proteinExistence type="inferred from homology"/>
<comment type="cofactor">
    <cofactor evidence="1 6">
        <name>heme</name>
        <dbReference type="ChEBI" id="CHEBI:30413"/>
    </cofactor>
</comment>
<evidence type="ECO:0000256" key="2">
    <source>
        <dbReference type="ARBA" id="ARBA00010617"/>
    </source>
</evidence>
<dbReference type="OrthoDB" id="1470350at2759"/>
<dbReference type="SUPFAM" id="SSF48264">
    <property type="entry name" value="Cytochrome P450"/>
    <property type="match status" value="1"/>
</dbReference>
<dbReference type="EMBL" id="ABDF02000067">
    <property type="protein sequence ID" value="EHK21644.1"/>
    <property type="molecule type" value="Genomic_DNA"/>
</dbReference>
<accession>G9MV58</accession>
<feature type="non-terminal residue" evidence="8">
    <location>
        <position position="1"/>
    </location>
</feature>
<dbReference type="Gene3D" id="1.10.630.10">
    <property type="entry name" value="Cytochrome P450"/>
    <property type="match status" value="1"/>
</dbReference>
<dbReference type="Pfam" id="PF00067">
    <property type="entry name" value="p450"/>
    <property type="match status" value="1"/>
</dbReference>
<feature type="signal peptide" evidence="7">
    <location>
        <begin position="1"/>
        <end position="17"/>
    </location>
</feature>
<dbReference type="OMA" id="SKAMWGL"/>
<evidence type="ECO:0000256" key="4">
    <source>
        <dbReference type="ARBA" id="ARBA00023004"/>
    </source>
</evidence>
<evidence type="ECO:0008006" key="10">
    <source>
        <dbReference type="Google" id="ProtNLM"/>
    </source>
</evidence>
<dbReference type="eggNOG" id="KOG0684">
    <property type="taxonomic scope" value="Eukaryota"/>
</dbReference>
<comment type="similarity">
    <text evidence="2">Belongs to the cytochrome P450 family.</text>
</comment>
<dbReference type="AlphaFoldDB" id="G9MV58"/>
<keyword evidence="9" id="KW-1185">Reference proteome</keyword>
<dbReference type="PRINTS" id="PR00465">
    <property type="entry name" value="EP450IV"/>
</dbReference>
<keyword evidence="4 6" id="KW-0408">Iron</keyword>
<keyword evidence="7" id="KW-0732">Signal</keyword>
<feature type="non-terminal residue" evidence="8">
    <location>
        <position position="496"/>
    </location>
</feature>
<keyword evidence="3 6" id="KW-0479">Metal-binding</keyword>
<dbReference type="VEuPathDB" id="FungiDB:TRIVIDRAFT_13758"/>
<dbReference type="GO" id="GO:0016705">
    <property type="term" value="F:oxidoreductase activity, acting on paired donors, with incorporation or reduction of molecular oxygen"/>
    <property type="evidence" value="ECO:0007669"/>
    <property type="project" value="InterPro"/>
</dbReference>
<dbReference type="InterPro" id="IPR002403">
    <property type="entry name" value="Cyt_P450_E_grp-IV"/>
</dbReference>
<keyword evidence="6" id="KW-0349">Heme</keyword>
<evidence type="ECO:0000256" key="3">
    <source>
        <dbReference type="ARBA" id="ARBA00022723"/>
    </source>
</evidence>
<dbReference type="GeneID" id="25787733"/>
<dbReference type="InterPro" id="IPR053007">
    <property type="entry name" value="CYP450_monoxygenase_sec-met"/>
</dbReference>
<dbReference type="Proteomes" id="UP000007115">
    <property type="component" value="Unassembled WGS sequence"/>
</dbReference>
<name>G9MV58_HYPVG</name>
<dbReference type="GO" id="GO:0004497">
    <property type="term" value="F:monooxygenase activity"/>
    <property type="evidence" value="ECO:0007669"/>
    <property type="project" value="UniProtKB-KW"/>
</dbReference>
<reference evidence="8 9" key="1">
    <citation type="journal article" date="2011" name="Genome Biol.">
        <title>Comparative genome sequence analysis underscores mycoparasitism as the ancestral life style of Trichoderma.</title>
        <authorList>
            <person name="Kubicek C.P."/>
            <person name="Herrera-Estrella A."/>
            <person name="Seidl-Seiboth V."/>
            <person name="Martinez D.A."/>
            <person name="Druzhinina I.S."/>
            <person name="Thon M."/>
            <person name="Zeilinger S."/>
            <person name="Casas-Flores S."/>
            <person name="Horwitz B.A."/>
            <person name="Mukherjee P.K."/>
            <person name="Mukherjee M."/>
            <person name="Kredics L."/>
            <person name="Alcaraz L.D."/>
            <person name="Aerts A."/>
            <person name="Antal Z."/>
            <person name="Atanasova L."/>
            <person name="Cervantes-Badillo M.G."/>
            <person name="Challacombe J."/>
            <person name="Chertkov O."/>
            <person name="McCluskey K."/>
            <person name="Coulpier F."/>
            <person name="Deshpande N."/>
            <person name="von Doehren H."/>
            <person name="Ebbole D.J."/>
            <person name="Esquivel-Naranjo E.U."/>
            <person name="Fekete E."/>
            <person name="Flipphi M."/>
            <person name="Glaser F."/>
            <person name="Gomez-Rodriguez E.Y."/>
            <person name="Gruber S."/>
            <person name="Han C."/>
            <person name="Henrissat B."/>
            <person name="Hermosa R."/>
            <person name="Hernandez-Onate M."/>
            <person name="Karaffa L."/>
            <person name="Kosti I."/>
            <person name="Le Crom S."/>
            <person name="Lindquist E."/>
            <person name="Lucas S."/>
            <person name="Luebeck M."/>
            <person name="Luebeck P.S."/>
            <person name="Margeot A."/>
            <person name="Metz B."/>
            <person name="Misra M."/>
            <person name="Nevalainen H."/>
            <person name="Omann M."/>
            <person name="Packer N."/>
            <person name="Perrone G."/>
            <person name="Uresti-Rivera E.E."/>
            <person name="Salamov A."/>
            <person name="Schmoll M."/>
            <person name="Seiboth B."/>
            <person name="Shapiro H."/>
            <person name="Sukno S."/>
            <person name="Tamayo-Ramos J.A."/>
            <person name="Tisch D."/>
            <person name="Wiest A."/>
            <person name="Wilkinson H.H."/>
            <person name="Zhang M."/>
            <person name="Coutinho P.M."/>
            <person name="Kenerley C.M."/>
            <person name="Monte E."/>
            <person name="Baker S.E."/>
            <person name="Grigoriev I.V."/>
        </authorList>
    </citation>
    <scope>NUCLEOTIDE SEQUENCE [LARGE SCALE GENOMIC DNA]</scope>
    <source>
        <strain evidence="9">Gv29-8 / FGSC 10586</strain>
    </source>
</reference>
<dbReference type="PANTHER" id="PTHR47582">
    <property type="entry name" value="P450, PUTATIVE (EUROFUNG)-RELATED"/>
    <property type="match status" value="1"/>
</dbReference>
<evidence type="ECO:0000313" key="9">
    <source>
        <dbReference type="Proteomes" id="UP000007115"/>
    </source>
</evidence>
<evidence type="ECO:0000256" key="7">
    <source>
        <dbReference type="SAM" id="SignalP"/>
    </source>
</evidence>
<dbReference type="InterPro" id="IPR001128">
    <property type="entry name" value="Cyt_P450"/>
</dbReference>
<comment type="caution">
    <text evidence="8">The sequence shown here is derived from an EMBL/GenBank/DDBJ whole genome shotgun (WGS) entry which is preliminary data.</text>
</comment>
<dbReference type="CDD" id="cd11040">
    <property type="entry name" value="CYP7_CYP8-like"/>
    <property type="match status" value="1"/>
</dbReference>
<dbReference type="HOGENOM" id="CLU_018012_4_2_1"/>
<evidence type="ECO:0000313" key="8">
    <source>
        <dbReference type="EMBL" id="EHK21644.1"/>
    </source>
</evidence>
<evidence type="ECO:0000256" key="1">
    <source>
        <dbReference type="ARBA" id="ARBA00001971"/>
    </source>
</evidence>
<dbReference type="PANTHER" id="PTHR47582:SF1">
    <property type="entry name" value="P450, PUTATIVE (EUROFUNG)-RELATED"/>
    <property type="match status" value="1"/>
</dbReference>
<feature type="chain" id="PRO_5003523704" description="Cytochrome P450" evidence="7">
    <location>
        <begin position="18"/>
        <end position="496"/>
    </location>
</feature>
<protein>
    <recommendedName>
        <fullName evidence="10">Cytochrome P450</fullName>
    </recommendedName>
</protein>
<dbReference type="InParanoid" id="G9MV58"/>
<sequence length="496" mass="54628">LSLCVLLAVWHYFDVSGHDPKEPPIVKPSLPLIGHFVGFYRHGVSYMDRMRHHTSWPAYTLSVMGHKTYVVTTPGLSHAALKSKSMSMDPLIAYVAPKMLGLSKDSGHHFGIDHTGFYTGSPALRERREEFSHALAPGPDVNFPGQIFSDVVAEAVNAFGTDWTARDLYLWLRDVITLGTVNGLYGLKSPAALDKSIIQDIWTFDENQLRLSWGVLPNLIAPTGVRTLGKISQAFQKFVQSGDDYFASSAVKLGIATARKMDVSIEDYSRIEVFNVSVATVNTVPTAVAMIQNILANSNLLQALRKELETVLIIKETPHGRQAELNIGSAETECPLLHACYQEALRIGSTPTCNRAVLEDVVLTDPDTGREILFKKGWRVSIPTFLLHNRDTFWGGDAVSFGPEKFLPGGIATDGKGKVKTQGFVPYGGGAHLCPGRHLAKMEILASGALVIMALDFEAERGFVTQNYALNVGAKKPLGLDNVRIRRRTEWEDIEW</sequence>
<keyword evidence="5" id="KW-0503">Monooxygenase</keyword>
<dbReference type="GO" id="GO:0020037">
    <property type="term" value="F:heme binding"/>
    <property type="evidence" value="ECO:0007669"/>
    <property type="project" value="InterPro"/>
</dbReference>
<keyword evidence="5" id="KW-0560">Oxidoreductase</keyword>
<dbReference type="GO" id="GO:0005506">
    <property type="term" value="F:iron ion binding"/>
    <property type="evidence" value="ECO:0007669"/>
    <property type="project" value="InterPro"/>
</dbReference>
<dbReference type="RefSeq" id="XP_013955835.1">
    <property type="nucleotide sequence ID" value="XM_014100360.1"/>
</dbReference>
<dbReference type="STRING" id="413071.G9MV58"/>
<evidence type="ECO:0000256" key="5">
    <source>
        <dbReference type="ARBA" id="ARBA00023033"/>
    </source>
</evidence>
<feature type="binding site" description="axial binding residue" evidence="6">
    <location>
        <position position="434"/>
    </location>
    <ligand>
        <name>heme</name>
        <dbReference type="ChEBI" id="CHEBI:30413"/>
    </ligand>
    <ligandPart>
        <name>Fe</name>
        <dbReference type="ChEBI" id="CHEBI:18248"/>
    </ligandPart>
</feature>
<dbReference type="InterPro" id="IPR036396">
    <property type="entry name" value="Cyt_P450_sf"/>
</dbReference>
<gene>
    <name evidence="8" type="ORF">TRIVIDRAFT_13758</name>
</gene>